<dbReference type="InterPro" id="IPR020929">
    <property type="entry name" value="Ribosomal_uL5_CS"/>
</dbReference>
<dbReference type="STRING" id="1387353.BSF38_02902"/>
<dbReference type="PIRSF" id="PIRSF002161">
    <property type="entry name" value="Ribosomal_L5"/>
    <property type="match status" value="1"/>
</dbReference>
<dbReference type="InterPro" id="IPR002132">
    <property type="entry name" value="Ribosomal_uL5"/>
</dbReference>
<dbReference type="InterPro" id="IPR031309">
    <property type="entry name" value="Ribosomal_uL5_C"/>
</dbReference>
<dbReference type="GO" id="GO:0019843">
    <property type="term" value="F:rRNA binding"/>
    <property type="evidence" value="ECO:0007669"/>
    <property type="project" value="UniProtKB-UniRule"/>
</dbReference>
<gene>
    <name evidence="5 9" type="primary">rplE</name>
    <name evidence="9" type="ORF">BSF38_02902</name>
</gene>
<dbReference type="Gene3D" id="3.30.1440.10">
    <property type="match status" value="1"/>
</dbReference>
<dbReference type="EMBL" id="CP019082">
    <property type="protein sequence ID" value="APW61388.1"/>
    <property type="molecule type" value="Genomic_DNA"/>
</dbReference>
<proteinExistence type="inferred from homology"/>
<dbReference type="GO" id="GO:0000049">
    <property type="term" value="F:tRNA binding"/>
    <property type="evidence" value="ECO:0007669"/>
    <property type="project" value="UniProtKB-UniRule"/>
</dbReference>
<dbReference type="SUPFAM" id="SSF55282">
    <property type="entry name" value="RL5-like"/>
    <property type="match status" value="1"/>
</dbReference>
<keyword evidence="10" id="KW-1185">Reference proteome</keyword>
<dbReference type="InterPro" id="IPR020930">
    <property type="entry name" value="Ribosomal_uL5_bac-type"/>
</dbReference>
<comment type="function">
    <text evidence="5">This is 1 of the proteins that bind and probably mediate the attachment of the 5S RNA into the large ribosomal subunit, where it forms part of the central protuberance. In the 70S ribosome it contacts protein S13 of the 30S subunit (bridge B1b), connecting the 2 subunits; this bridge is implicated in subunit movement. Contacts the P site tRNA; the 5S rRNA and some of its associated proteins might help stabilize positioning of ribosome-bound tRNAs.</text>
</comment>
<dbReference type="Pfam" id="PF00673">
    <property type="entry name" value="Ribosomal_L5_C"/>
    <property type="match status" value="1"/>
</dbReference>
<keyword evidence="5" id="KW-0694">RNA-binding</keyword>
<dbReference type="NCBIfam" id="NF000585">
    <property type="entry name" value="PRK00010.1"/>
    <property type="match status" value="1"/>
</dbReference>
<dbReference type="GO" id="GO:0005840">
    <property type="term" value="C:ribosome"/>
    <property type="evidence" value="ECO:0007669"/>
    <property type="project" value="UniProtKB-KW"/>
</dbReference>
<evidence type="ECO:0000259" key="7">
    <source>
        <dbReference type="Pfam" id="PF00281"/>
    </source>
</evidence>
<evidence type="ECO:0000256" key="4">
    <source>
        <dbReference type="ARBA" id="ARBA00035245"/>
    </source>
</evidence>
<comment type="similarity">
    <text evidence="1 5 6">Belongs to the universal ribosomal protein uL5 family.</text>
</comment>
<dbReference type="InterPro" id="IPR022803">
    <property type="entry name" value="Ribosomal_uL5_dom_sf"/>
</dbReference>
<dbReference type="InterPro" id="IPR031310">
    <property type="entry name" value="Ribosomal_uL5_N"/>
</dbReference>
<name>A0A1U7CR56_9BACT</name>
<dbReference type="OrthoDB" id="9806626at2"/>
<dbReference type="PANTHER" id="PTHR11994">
    <property type="entry name" value="60S RIBOSOMAL PROTEIN L11-RELATED"/>
    <property type="match status" value="1"/>
</dbReference>
<keyword evidence="3 5" id="KW-0687">Ribonucleoprotein</keyword>
<dbReference type="GO" id="GO:1990904">
    <property type="term" value="C:ribonucleoprotein complex"/>
    <property type="evidence" value="ECO:0007669"/>
    <property type="project" value="UniProtKB-KW"/>
</dbReference>
<feature type="domain" description="Large ribosomal subunit protein uL5 N-terminal" evidence="7">
    <location>
        <begin position="24"/>
        <end position="80"/>
    </location>
</feature>
<protein>
    <recommendedName>
        <fullName evidence="4 5">Large ribosomal subunit protein uL5</fullName>
    </recommendedName>
</protein>
<evidence type="ECO:0000256" key="5">
    <source>
        <dbReference type="HAMAP-Rule" id="MF_01333"/>
    </source>
</evidence>
<keyword evidence="5" id="KW-0699">rRNA-binding</keyword>
<reference evidence="10" key="1">
    <citation type="submission" date="2016-12" db="EMBL/GenBank/DDBJ databases">
        <title>Comparative genomics of four Isosphaeraceae planctomycetes: a common pool of plasmids and glycoside hydrolase genes.</title>
        <authorList>
            <person name="Ivanova A."/>
        </authorList>
    </citation>
    <scope>NUCLEOTIDE SEQUENCE [LARGE SCALE GENOMIC DNA]</scope>
    <source>
        <strain evidence="10">PX4</strain>
    </source>
</reference>
<evidence type="ECO:0000313" key="10">
    <source>
        <dbReference type="Proteomes" id="UP000186309"/>
    </source>
</evidence>
<accession>A0A1U7CR56</accession>
<dbReference type="PROSITE" id="PS00358">
    <property type="entry name" value="RIBOSOMAL_L5"/>
    <property type="match status" value="1"/>
</dbReference>
<dbReference type="FunFam" id="3.30.1440.10:FF:000001">
    <property type="entry name" value="50S ribosomal protein L5"/>
    <property type="match status" value="1"/>
</dbReference>
<dbReference type="GO" id="GO:0003735">
    <property type="term" value="F:structural constituent of ribosome"/>
    <property type="evidence" value="ECO:0007669"/>
    <property type="project" value="InterPro"/>
</dbReference>
<dbReference type="Proteomes" id="UP000186309">
    <property type="component" value="Chromosome"/>
</dbReference>
<evidence type="ECO:0000256" key="6">
    <source>
        <dbReference type="RuleBase" id="RU003930"/>
    </source>
</evidence>
<dbReference type="Pfam" id="PF00281">
    <property type="entry name" value="Ribosomal_L5"/>
    <property type="match status" value="1"/>
</dbReference>
<sequence>MARLQELYKNEIVKAVAAKFNLDNPMAIPKIDKIVINMGVGKATQDKTILDSAIDALAKISGQRPATTKAKTSVSGFRLREGNDIGCKVTLRGKRMYEFLDRLVSIALPRIRDFRGVNPNSFDGHGNYSLGLAEQVVFPEIDADKMQHTHGMDVTIVTTAKSDDQARELLRLFGVPFRLAGAAGGRDMGDN</sequence>
<evidence type="ECO:0000256" key="2">
    <source>
        <dbReference type="ARBA" id="ARBA00022980"/>
    </source>
</evidence>
<feature type="domain" description="Large ribosomal subunit protein uL5 C-terminal" evidence="8">
    <location>
        <begin position="85"/>
        <end position="177"/>
    </location>
</feature>
<evidence type="ECO:0000313" key="9">
    <source>
        <dbReference type="EMBL" id="APW61388.1"/>
    </source>
</evidence>
<dbReference type="KEGG" id="pbor:BSF38_02902"/>
<dbReference type="HAMAP" id="MF_01333_B">
    <property type="entry name" value="Ribosomal_uL5_B"/>
    <property type="match status" value="1"/>
</dbReference>
<keyword evidence="5" id="KW-0820">tRNA-binding</keyword>
<keyword evidence="2 5" id="KW-0689">Ribosomal protein</keyword>
<dbReference type="RefSeq" id="WP_076346701.1">
    <property type="nucleotide sequence ID" value="NZ_CP019082.1"/>
</dbReference>
<organism evidence="9 10">
    <name type="scientific">Paludisphaera borealis</name>
    <dbReference type="NCBI Taxonomy" id="1387353"/>
    <lineage>
        <taxon>Bacteria</taxon>
        <taxon>Pseudomonadati</taxon>
        <taxon>Planctomycetota</taxon>
        <taxon>Planctomycetia</taxon>
        <taxon>Isosphaerales</taxon>
        <taxon>Isosphaeraceae</taxon>
        <taxon>Paludisphaera</taxon>
    </lineage>
</organism>
<comment type="subunit">
    <text evidence="5">Part of the 50S ribosomal subunit; part of the 5S rRNA/L5/L18/L25 subcomplex. Contacts the 5S rRNA and the P site tRNA. Forms a bridge to the 30S subunit in the 70S ribosome.</text>
</comment>
<dbReference type="AlphaFoldDB" id="A0A1U7CR56"/>
<dbReference type="GO" id="GO:0006412">
    <property type="term" value="P:translation"/>
    <property type="evidence" value="ECO:0007669"/>
    <property type="project" value="UniProtKB-UniRule"/>
</dbReference>
<evidence type="ECO:0000259" key="8">
    <source>
        <dbReference type="Pfam" id="PF00673"/>
    </source>
</evidence>
<evidence type="ECO:0000256" key="3">
    <source>
        <dbReference type="ARBA" id="ARBA00023274"/>
    </source>
</evidence>
<evidence type="ECO:0000256" key="1">
    <source>
        <dbReference type="ARBA" id="ARBA00008553"/>
    </source>
</evidence>